<dbReference type="AlphaFoldDB" id="A0A345NIN2"/>
<sequence>MTRGTLPSGRRSAGQVARRLLSAVLGPVLLSLLLAPGAAVAELSPDRASSARVVVEDRVAHVVEGLGAPVDGSVLSTVLGVRDPAPRSRFGAGGGDRTETSAWGWPLAGHPAVVRRFDPPQERWSAGHRGIDLAGLVGEPVLSVDAGVVAFSGVVAGVGVVSVDHASGLRSTYQPVTDRVARGTRLGRGDRLGALDEGGHCVLRDCLHLGARRGRHHYVDPEPLLRPVTLSLLPVPPEGR</sequence>
<keyword evidence="4" id="KW-1185">Reference proteome</keyword>
<name>A0A345NIN2_9MICO</name>
<accession>A0A345NIN2</accession>
<evidence type="ECO:0000313" key="4">
    <source>
        <dbReference type="Proteomes" id="UP000253790"/>
    </source>
</evidence>
<evidence type="ECO:0000256" key="1">
    <source>
        <dbReference type="ARBA" id="ARBA00022729"/>
    </source>
</evidence>
<dbReference type="GO" id="GO:0004222">
    <property type="term" value="F:metalloendopeptidase activity"/>
    <property type="evidence" value="ECO:0007669"/>
    <property type="project" value="TreeGrafter"/>
</dbReference>
<proteinExistence type="predicted"/>
<evidence type="ECO:0000313" key="3">
    <source>
        <dbReference type="EMBL" id="AXH94890.1"/>
    </source>
</evidence>
<dbReference type="Proteomes" id="UP000253790">
    <property type="component" value="Chromosome"/>
</dbReference>
<dbReference type="KEGG" id="orn:DV701_00675"/>
<reference evidence="3 4" key="1">
    <citation type="submission" date="2018-07" db="EMBL/GenBank/DDBJ databases">
        <title>Complete genome sequencing of Ornithinimicrobium sp. AMA3305.</title>
        <authorList>
            <person name="Bae J.-W."/>
        </authorList>
    </citation>
    <scope>NUCLEOTIDE SEQUENCE [LARGE SCALE GENOMIC DNA]</scope>
    <source>
        <strain evidence="3 4">AMA3305</strain>
    </source>
</reference>
<dbReference type="PANTHER" id="PTHR21666:SF289">
    <property type="entry name" value="L-ALA--D-GLU ENDOPEPTIDASE"/>
    <property type="match status" value="1"/>
</dbReference>
<dbReference type="InterPro" id="IPR016047">
    <property type="entry name" value="M23ase_b-sheet_dom"/>
</dbReference>
<dbReference type="PANTHER" id="PTHR21666">
    <property type="entry name" value="PEPTIDASE-RELATED"/>
    <property type="match status" value="1"/>
</dbReference>
<dbReference type="Gene3D" id="2.70.70.10">
    <property type="entry name" value="Glucose Permease (Domain IIA)"/>
    <property type="match status" value="1"/>
</dbReference>
<dbReference type="Pfam" id="PF01551">
    <property type="entry name" value="Peptidase_M23"/>
    <property type="match status" value="1"/>
</dbReference>
<keyword evidence="1" id="KW-0732">Signal</keyword>
<gene>
    <name evidence="3" type="ORF">DV701_00675</name>
</gene>
<evidence type="ECO:0000259" key="2">
    <source>
        <dbReference type="Pfam" id="PF01551"/>
    </source>
</evidence>
<dbReference type="InterPro" id="IPR011055">
    <property type="entry name" value="Dup_hybrid_motif"/>
</dbReference>
<feature type="domain" description="M23ase beta-sheet core" evidence="2">
    <location>
        <begin position="127"/>
        <end position="221"/>
    </location>
</feature>
<dbReference type="InterPro" id="IPR050570">
    <property type="entry name" value="Cell_wall_metabolism_enzyme"/>
</dbReference>
<dbReference type="OrthoDB" id="5245088at2"/>
<dbReference type="EMBL" id="CP031229">
    <property type="protein sequence ID" value="AXH94890.1"/>
    <property type="molecule type" value="Genomic_DNA"/>
</dbReference>
<dbReference type="SUPFAM" id="SSF51261">
    <property type="entry name" value="Duplicated hybrid motif"/>
    <property type="match status" value="1"/>
</dbReference>
<organism evidence="3 4">
    <name type="scientific">Ornithinimicrobium avium</name>
    <dbReference type="NCBI Taxonomy" id="2283195"/>
    <lineage>
        <taxon>Bacteria</taxon>
        <taxon>Bacillati</taxon>
        <taxon>Actinomycetota</taxon>
        <taxon>Actinomycetes</taxon>
        <taxon>Micrococcales</taxon>
        <taxon>Ornithinimicrobiaceae</taxon>
        <taxon>Ornithinimicrobium</taxon>
    </lineage>
</organism>
<protein>
    <submittedName>
        <fullName evidence="3">M23 family peptidase</fullName>
    </submittedName>
</protein>